<comment type="similarity">
    <text evidence="2">Belongs to the SAM hydrolase / SAM-dependent halogenase family.</text>
</comment>
<accession>A0A7Z8YP57</accession>
<dbReference type="AlphaFoldDB" id="A0A7Z8YP57"/>
<dbReference type="InterPro" id="IPR046469">
    <property type="entry name" value="SAM_HAT_N"/>
</dbReference>
<dbReference type="SUPFAM" id="SSF101852">
    <property type="entry name" value="Bacterial fluorinating enzyme, C-terminal domain"/>
    <property type="match status" value="1"/>
</dbReference>
<dbReference type="Pfam" id="PF01887">
    <property type="entry name" value="SAM_HAT_N"/>
    <property type="match status" value="1"/>
</dbReference>
<dbReference type="Gene3D" id="2.40.30.90">
    <property type="entry name" value="Bacterial fluorinating enzyme like"/>
    <property type="match status" value="1"/>
</dbReference>
<comment type="caution">
    <text evidence="5">The sequence shown here is derived from an EMBL/GenBank/DDBJ whole genome shotgun (WGS) entry which is preliminary data.</text>
</comment>
<dbReference type="Gene3D" id="3.40.50.10790">
    <property type="entry name" value="S-adenosyl-l-methionine hydroxide adenosyltransferase, N-terminal"/>
    <property type="match status" value="1"/>
</dbReference>
<dbReference type="InterPro" id="IPR002747">
    <property type="entry name" value="SAM_OH_AdoTrfase"/>
</dbReference>
<name>A0A7Z8YP57_9FLAO</name>
<dbReference type="Pfam" id="PF20257">
    <property type="entry name" value="SAM_HAT_C"/>
    <property type="match status" value="1"/>
</dbReference>
<evidence type="ECO:0000259" key="3">
    <source>
        <dbReference type="Pfam" id="PF01887"/>
    </source>
</evidence>
<gene>
    <name evidence="5" type="ORF">NCTC12929_01662</name>
</gene>
<evidence type="ECO:0000313" key="6">
    <source>
        <dbReference type="Proteomes" id="UP000270205"/>
    </source>
</evidence>
<dbReference type="Proteomes" id="UP000270205">
    <property type="component" value="Unassembled WGS sequence"/>
</dbReference>
<dbReference type="InterPro" id="IPR023227">
    <property type="entry name" value="SAM_OH_AdoTrfase_C_sf"/>
</dbReference>
<feature type="domain" description="S-adenosyl-l-methionine hydroxide adenosyltransferase N-terminal" evidence="3">
    <location>
        <begin position="28"/>
        <end position="168"/>
    </location>
</feature>
<protein>
    <submittedName>
        <fullName evidence="5">S-adenosyl-l-methionine hydroxide adenosyltransferase</fullName>
    </submittedName>
</protein>
<dbReference type="InterPro" id="IPR023228">
    <property type="entry name" value="SAM_OH_AdoTrfase_N_sf"/>
</dbReference>
<reference evidence="5 6" key="1">
    <citation type="submission" date="2018-11" db="EMBL/GenBank/DDBJ databases">
        <authorList>
            <consortium name="Pathogen Informatics"/>
        </authorList>
    </citation>
    <scope>NUCLEOTIDE SEQUENCE [LARGE SCALE GENOMIC DNA]</scope>
    <source>
        <strain evidence="5 6">NCTC12929</strain>
    </source>
</reference>
<evidence type="ECO:0000259" key="4">
    <source>
        <dbReference type="Pfam" id="PF20257"/>
    </source>
</evidence>
<dbReference type="PIRSF" id="PIRSF006779">
    <property type="entry name" value="UCP006779"/>
    <property type="match status" value="1"/>
</dbReference>
<dbReference type="InterPro" id="IPR046470">
    <property type="entry name" value="SAM_HAT_C"/>
</dbReference>
<dbReference type="PANTHER" id="PTHR35092">
    <property type="entry name" value="CHLORINASE MJ1651"/>
    <property type="match status" value="1"/>
</dbReference>
<keyword evidence="1" id="KW-0949">S-adenosyl-L-methionine</keyword>
<organism evidence="5 6">
    <name type="scientific">Bergeyella zoohelcum</name>
    <dbReference type="NCBI Taxonomy" id="1015"/>
    <lineage>
        <taxon>Bacteria</taxon>
        <taxon>Pseudomonadati</taxon>
        <taxon>Bacteroidota</taxon>
        <taxon>Flavobacteriia</taxon>
        <taxon>Flavobacteriales</taxon>
        <taxon>Weeksellaceae</taxon>
        <taxon>Bergeyella</taxon>
    </lineage>
</organism>
<sequence length="300" mass="34689">MVILDNFTFFSILFCRKFVNQNKPMPVITLTTDFGNRDYRVALIKGSLLSGDESVMISEITHDIRAYDIEQAAFMLRKSYRAFPKGSVHMVAVDCLFHPQQKNLIYKVNEHYFLTADNGFISLLHPEFELEEVYEITYNNRFDDVVEFTPRDIFVPAALHLIKGGIPEIVGRKFTTPVRLSTLNAAYKDKFIAGQVVHVDGFGNVCSNISREKFEEYQRVYPKFLIRFRNHTMKKIHHSYADFIPDWSKEKDFHGKPMAQFSEDGFLEILMYKGSSQNGASSLLGLKEGEHINIEFIEEK</sequence>
<dbReference type="EMBL" id="UYIV01000001">
    <property type="protein sequence ID" value="VDH04893.1"/>
    <property type="molecule type" value="Genomic_DNA"/>
</dbReference>
<dbReference type="SUPFAM" id="SSF102522">
    <property type="entry name" value="Bacterial fluorinating enzyme, N-terminal domain"/>
    <property type="match status" value="1"/>
</dbReference>
<dbReference type="GO" id="GO:0016740">
    <property type="term" value="F:transferase activity"/>
    <property type="evidence" value="ECO:0007669"/>
    <property type="project" value="UniProtKB-KW"/>
</dbReference>
<evidence type="ECO:0000256" key="2">
    <source>
        <dbReference type="ARBA" id="ARBA00024035"/>
    </source>
</evidence>
<dbReference type="PANTHER" id="PTHR35092:SF1">
    <property type="entry name" value="CHLORINASE MJ1651"/>
    <property type="match status" value="1"/>
</dbReference>
<evidence type="ECO:0000313" key="5">
    <source>
        <dbReference type="EMBL" id="VDH04893.1"/>
    </source>
</evidence>
<feature type="domain" description="S-adenosyl-l-methionine hydroxide adenosyltransferase C-terminal" evidence="4">
    <location>
        <begin position="194"/>
        <end position="292"/>
    </location>
</feature>
<proteinExistence type="inferred from homology"/>
<keyword evidence="5" id="KW-0808">Transferase</keyword>
<evidence type="ECO:0000256" key="1">
    <source>
        <dbReference type="ARBA" id="ARBA00022691"/>
    </source>
</evidence>